<keyword evidence="1 6" id="KW-1277">Toxin-antitoxin system</keyword>
<dbReference type="InterPro" id="IPR029494">
    <property type="entry name" value="DarT"/>
</dbReference>
<protein>
    <recommendedName>
        <fullName evidence="7">DarT domain-containing protein</fullName>
    </recommendedName>
</protein>
<comment type="catalytic activity">
    <reaction evidence="6">
        <text>a thymidine in DNA + NAD(+) = an N-(ADP-alpha-D-ribosyl)-thymidine in DNA + nicotinamide + H(+)</text>
        <dbReference type="Rhea" id="RHEA:71651"/>
        <dbReference type="Rhea" id="RHEA-COMP:13556"/>
        <dbReference type="Rhea" id="RHEA-COMP:18051"/>
        <dbReference type="ChEBI" id="CHEBI:15378"/>
        <dbReference type="ChEBI" id="CHEBI:17154"/>
        <dbReference type="ChEBI" id="CHEBI:57540"/>
        <dbReference type="ChEBI" id="CHEBI:137386"/>
        <dbReference type="ChEBI" id="CHEBI:191199"/>
    </reaction>
</comment>
<feature type="binding site" evidence="6">
    <location>
        <begin position="39"/>
        <end position="41"/>
    </location>
    <ligand>
        <name>NAD(+)</name>
        <dbReference type="ChEBI" id="CHEBI:57540"/>
    </ligand>
</feature>
<evidence type="ECO:0000256" key="2">
    <source>
        <dbReference type="ARBA" id="ARBA00022676"/>
    </source>
</evidence>
<dbReference type="GO" id="GO:0003677">
    <property type="term" value="F:DNA binding"/>
    <property type="evidence" value="ECO:0007669"/>
    <property type="project" value="UniProtKB-UniRule"/>
</dbReference>
<dbReference type="GO" id="GO:0016757">
    <property type="term" value="F:glycosyltransferase activity"/>
    <property type="evidence" value="ECO:0007669"/>
    <property type="project" value="UniProtKB-UniRule"/>
</dbReference>
<evidence type="ECO:0000259" key="7">
    <source>
        <dbReference type="PROSITE" id="PS52018"/>
    </source>
</evidence>
<evidence type="ECO:0000256" key="4">
    <source>
        <dbReference type="ARBA" id="ARBA00022695"/>
    </source>
</evidence>
<feature type="active site" evidence="6">
    <location>
        <position position="195"/>
    </location>
</feature>
<dbReference type="SUPFAM" id="SSF109604">
    <property type="entry name" value="HD-domain/PDEase-like"/>
    <property type="match status" value="1"/>
</dbReference>
<evidence type="ECO:0000313" key="8">
    <source>
        <dbReference type="EMBL" id="GAK59283.1"/>
    </source>
</evidence>
<dbReference type="Pfam" id="PF14487">
    <property type="entry name" value="DarT"/>
    <property type="match status" value="1"/>
</dbReference>
<keyword evidence="4 6" id="KW-0548">Nucleotidyltransferase</keyword>
<evidence type="ECO:0000256" key="5">
    <source>
        <dbReference type="ARBA" id="ARBA00023125"/>
    </source>
</evidence>
<name>A0A081C3X8_VECG1</name>
<dbReference type="AlphaFoldDB" id="A0A081C3X8"/>
<accession>A0A081C3X8</accession>
<sequence length="477" mass="55550">MDSLGEGLLQFLTTDPLKQIRRNVYQLLGASVDNVYVYYITHLANLNSILTDSGLKCREVIEDTTTDLSSHTVQEKRNISLKLARQITSRSEAIERNLHECINFFWNPLNDTFRAFQRNALILNPDEADNVYGIICILEMELSSLFESNKIYWCTSKKNLAVDNYWTYRFYNTLSWDRIFSLPNEDESNQYRSAEFIAYYENPGQRTSDLIPFNFITRILIPESKRREVETVVPSINHLLFPINKVNVFRPKHELLNAERHFIQGVANLQKQGISIEEFCELINEFANLSQVLGCTLTTEWFKHEYIAYSLHGVGHVTRVMFWVHILCYLIDVDESTKIAAQYAAFIHDFCRENQQEDHKHGIDAVTEFDKFLKQTQIPENLMDSCINAVIYHCKADNECQNQDILWQVLKDADALERGRFGNPQGVRNIRKESKGCNVSFLRSEISTSLKEQLAWSAYWLAVMCKHIVHHMYILEN</sequence>
<feature type="binding site" evidence="6">
    <location>
        <position position="77"/>
    </location>
    <ligand>
        <name>NAD(+)</name>
        <dbReference type="ChEBI" id="CHEBI:57540"/>
    </ligand>
</feature>
<evidence type="ECO:0000256" key="3">
    <source>
        <dbReference type="ARBA" id="ARBA00022679"/>
    </source>
</evidence>
<dbReference type="HOGENOM" id="CLU_571944_0_0_0"/>
<dbReference type="EMBL" id="DF820469">
    <property type="protein sequence ID" value="GAK59283.1"/>
    <property type="molecule type" value="Genomic_DNA"/>
</dbReference>
<keyword evidence="3 6" id="KW-0808">Transferase</keyword>
<dbReference type="Gene3D" id="1.10.3210.10">
    <property type="entry name" value="Hypothetical protein af1432"/>
    <property type="match status" value="1"/>
</dbReference>
<keyword evidence="9" id="KW-1185">Reference proteome</keyword>
<dbReference type="PROSITE" id="PS52018">
    <property type="entry name" value="DART"/>
    <property type="match status" value="1"/>
</dbReference>
<dbReference type="Proteomes" id="UP000030661">
    <property type="component" value="Unassembled WGS sequence"/>
</dbReference>
<comment type="caution">
    <text evidence="6">Lacks conserved residue(s) required for the propagation of feature annotation.</text>
</comment>
<dbReference type="GO" id="GO:0016779">
    <property type="term" value="F:nucleotidyltransferase activity"/>
    <property type="evidence" value="ECO:0007669"/>
    <property type="project" value="UniProtKB-UniRule"/>
</dbReference>
<evidence type="ECO:0000256" key="1">
    <source>
        <dbReference type="ARBA" id="ARBA00022649"/>
    </source>
</evidence>
<dbReference type="STRING" id="1499967.U27_06260"/>
<evidence type="ECO:0000256" key="6">
    <source>
        <dbReference type="PROSITE-ProRule" id="PRU01362"/>
    </source>
</evidence>
<gene>
    <name evidence="8" type="ORF">U27_06260</name>
</gene>
<keyword evidence="5 6" id="KW-0238">DNA-binding</keyword>
<feature type="active site" description="Proton acceptor" evidence="6">
    <location>
        <position position="77"/>
    </location>
</feature>
<feature type="domain" description="DarT" evidence="7">
    <location>
        <begin position="35"/>
        <end position="241"/>
    </location>
</feature>
<comment type="similarity">
    <text evidence="6">Belongs to the DarT ADP-ribosyltransferase family.</text>
</comment>
<reference evidence="8" key="1">
    <citation type="journal article" date="2015" name="PeerJ">
        <title>First genomic representation of candidate bacterial phylum KSB3 points to enhanced environmental sensing as a trigger of wastewater bulking.</title>
        <authorList>
            <person name="Sekiguchi Y."/>
            <person name="Ohashi A."/>
            <person name="Parks D.H."/>
            <person name="Yamauchi T."/>
            <person name="Tyson G.W."/>
            <person name="Hugenholtz P."/>
        </authorList>
    </citation>
    <scope>NUCLEOTIDE SEQUENCE [LARGE SCALE GENOMIC DNA]</scope>
</reference>
<organism evidence="8">
    <name type="scientific">Vecturithrix granuli</name>
    <dbReference type="NCBI Taxonomy" id="1499967"/>
    <lineage>
        <taxon>Bacteria</taxon>
        <taxon>Candidatus Moduliflexota</taxon>
        <taxon>Candidatus Vecturitrichia</taxon>
        <taxon>Candidatus Vecturitrichales</taxon>
        <taxon>Candidatus Vecturitrichaceae</taxon>
        <taxon>Candidatus Vecturithrix</taxon>
    </lineage>
</organism>
<proteinExistence type="inferred from homology"/>
<evidence type="ECO:0000313" key="9">
    <source>
        <dbReference type="Proteomes" id="UP000030661"/>
    </source>
</evidence>
<keyword evidence="2 6" id="KW-0328">Glycosyltransferase</keyword>